<dbReference type="STRING" id="1499966.U14_06009"/>
<protein>
    <submittedName>
        <fullName evidence="1">Uncharacterized protein</fullName>
    </submittedName>
</protein>
<gene>
    <name evidence="1" type="ORF">U14_06009</name>
</gene>
<dbReference type="HOGENOM" id="CLU_163980_0_0_0"/>
<dbReference type="AlphaFoldDB" id="A0A081BTJ0"/>
<reference evidence="1" key="1">
    <citation type="journal article" date="2015" name="PeerJ">
        <title>First genomic representation of candidate bacterial phylum KSB3 points to enhanced environmental sensing as a trigger of wastewater bulking.</title>
        <authorList>
            <person name="Sekiguchi Y."/>
            <person name="Ohashi A."/>
            <person name="Parks D.H."/>
            <person name="Yamauchi T."/>
            <person name="Tyson G.W."/>
            <person name="Hugenholtz P."/>
        </authorList>
    </citation>
    <scope>NUCLEOTIDE SEQUENCE [LARGE SCALE GENOMIC DNA]</scope>
</reference>
<proteinExistence type="predicted"/>
<dbReference type="Proteomes" id="UP000030700">
    <property type="component" value="Unassembled WGS sequence"/>
</dbReference>
<name>A0A081BTJ0_9BACT</name>
<accession>A0A081BTJ0</accession>
<evidence type="ECO:0000313" key="1">
    <source>
        <dbReference type="EMBL" id="GAK54721.1"/>
    </source>
</evidence>
<keyword evidence="2" id="KW-1185">Reference proteome</keyword>
<dbReference type="EMBL" id="DF820462">
    <property type="protein sequence ID" value="GAK54721.1"/>
    <property type="molecule type" value="Genomic_DNA"/>
</dbReference>
<sequence>MPDDVIDDLQRIAPKLGIPDYRALICHYVGKGLREDVERFEHTPIDDLIESLKRHGVSETVIYEAVNDMAQVG</sequence>
<organism evidence="1">
    <name type="scientific">Candidatus Moduliflexus flocculans</name>
    <dbReference type="NCBI Taxonomy" id="1499966"/>
    <lineage>
        <taxon>Bacteria</taxon>
        <taxon>Candidatus Moduliflexota</taxon>
        <taxon>Candidatus Moduliflexia</taxon>
        <taxon>Candidatus Moduliflexales</taxon>
        <taxon>Candidatus Moduliflexaceae</taxon>
    </lineage>
</organism>
<evidence type="ECO:0000313" key="2">
    <source>
        <dbReference type="Proteomes" id="UP000030700"/>
    </source>
</evidence>